<dbReference type="OrthoDB" id="3561261at2759"/>
<dbReference type="InterPro" id="IPR045518">
    <property type="entry name" value="2EXR"/>
</dbReference>
<reference evidence="2" key="2">
    <citation type="submission" date="2020-05" db="EMBL/GenBank/DDBJ databases">
        <authorList>
            <person name="Kim H.-S."/>
            <person name="Proctor R.H."/>
            <person name="Brown D.W."/>
        </authorList>
    </citation>
    <scope>NUCLEOTIDE SEQUENCE</scope>
    <source>
        <strain evidence="2">NRRL 20472</strain>
    </source>
</reference>
<accession>A0A8H4U881</accession>
<dbReference type="AlphaFoldDB" id="A0A8H4U881"/>
<reference evidence="2" key="1">
    <citation type="journal article" date="2020" name="BMC Genomics">
        <title>Correction to: Identification and distribution of gene clusters required for synthesis of sphingolipid metabolism inhibitors in diverse species of the filamentous fungus Fusarium.</title>
        <authorList>
            <person name="Kim H.S."/>
            <person name="Lohmar J.M."/>
            <person name="Busman M."/>
            <person name="Brown D.W."/>
            <person name="Naumann T.A."/>
            <person name="Divon H.H."/>
            <person name="Lysoe E."/>
            <person name="Uhlig S."/>
            <person name="Proctor R.H."/>
        </authorList>
    </citation>
    <scope>NUCLEOTIDE SEQUENCE</scope>
    <source>
        <strain evidence="2">NRRL 20472</strain>
    </source>
</reference>
<dbReference type="Pfam" id="PF20150">
    <property type="entry name" value="2EXR"/>
    <property type="match status" value="1"/>
</dbReference>
<gene>
    <name evidence="2" type="ORF">FSARC_1766</name>
</gene>
<dbReference type="PANTHER" id="PTHR35910">
    <property type="entry name" value="2EXR DOMAIN-CONTAINING PROTEIN"/>
    <property type="match status" value="1"/>
</dbReference>
<protein>
    <recommendedName>
        <fullName evidence="1">2EXR domain-containing protein</fullName>
    </recommendedName>
</protein>
<evidence type="ECO:0000259" key="1">
    <source>
        <dbReference type="Pfam" id="PF20150"/>
    </source>
</evidence>
<keyword evidence="3" id="KW-1185">Reference proteome</keyword>
<dbReference type="Proteomes" id="UP000622797">
    <property type="component" value="Unassembled WGS sequence"/>
</dbReference>
<organism evidence="2 3">
    <name type="scientific">Fusarium sarcochroum</name>
    <dbReference type="NCBI Taxonomy" id="1208366"/>
    <lineage>
        <taxon>Eukaryota</taxon>
        <taxon>Fungi</taxon>
        <taxon>Dikarya</taxon>
        <taxon>Ascomycota</taxon>
        <taxon>Pezizomycotina</taxon>
        <taxon>Sordariomycetes</taxon>
        <taxon>Hypocreomycetidae</taxon>
        <taxon>Hypocreales</taxon>
        <taxon>Nectriaceae</taxon>
        <taxon>Fusarium</taxon>
        <taxon>Fusarium lateritium species complex</taxon>
    </lineage>
</organism>
<proteinExistence type="predicted"/>
<sequence>MMASIENTAPQRLELNNLPLELRDLVWSFTLPNRRIFHVKEVLRQESSNDSTKREMCFHFHTHHALPVALQTCRESRTVALREGFFLSRHGDDLGVWFKPETDVLYFDRNQRTTFQVKPGQPRITVPGWDRVLNVGIEWRAFFRDTPRPSQDETIASYWRAAIEPLYAYMPRMRTLNYILPKMRHKGGIMWGREPFHAERYEAMLVPLPGSVQIPWETTRNRGQDRASLLNNILFNVNTTGLGPAMRTWEEVKCEIEDSFEEEDTGERHVKHNPPEIIGWWLLRDGIPTMHENPQIQIFDS</sequence>
<evidence type="ECO:0000313" key="2">
    <source>
        <dbReference type="EMBL" id="KAF4971334.1"/>
    </source>
</evidence>
<comment type="caution">
    <text evidence="2">The sequence shown here is derived from an EMBL/GenBank/DDBJ whole genome shotgun (WGS) entry which is preliminary data.</text>
</comment>
<evidence type="ECO:0000313" key="3">
    <source>
        <dbReference type="Proteomes" id="UP000622797"/>
    </source>
</evidence>
<feature type="domain" description="2EXR" evidence="1">
    <location>
        <begin position="17"/>
        <end position="105"/>
    </location>
</feature>
<dbReference type="EMBL" id="JABEXW010000096">
    <property type="protein sequence ID" value="KAF4971334.1"/>
    <property type="molecule type" value="Genomic_DNA"/>
</dbReference>
<name>A0A8H4U881_9HYPO</name>
<dbReference type="PANTHER" id="PTHR35910:SF6">
    <property type="entry name" value="2EXR DOMAIN-CONTAINING PROTEIN"/>
    <property type="match status" value="1"/>
</dbReference>